<dbReference type="InterPro" id="IPR003732">
    <property type="entry name" value="Daa-tRNA_deacyls_DTD"/>
</dbReference>
<dbReference type="GO" id="GO:0000049">
    <property type="term" value="F:tRNA binding"/>
    <property type="evidence" value="ECO:0007669"/>
    <property type="project" value="UniProtKB-UniRule"/>
</dbReference>
<comment type="catalytic activity">
    <reaction evidence="2">
        <text>a D-aminoacyl-tRNA + H2O = a tRNA + a D-alpha-amino acid + H(+)</text>
        <dbReference type="Rhea" id="RHEA:13953"/>
        <dbReference type="Rhea" id="RHEA-COMP:10123"/>
        <dbReference type="Rhea" id="RHEA-COMP:10124"/>
        <dbReference type="ChEBI" id="CHEBI:15377"/>
        <dbReference type="ChEBI" id="CHEBI:15378"/>
        <dbReference type="ChEBI" id="CHEBI:59871"/>
        <dbReference type="ChEBI" id="CHEBI:78442"/>
        <dbReference type="ChEBI" id="CHEBI:79333"/>
        <dbReference type="EC" id="3.1.1.96"/>
    </reaction>
</comment>
<comment type="similarity">
    <text evidence="1 2">Belongs to the DTD family.</text>
</comment>
<dbReference type="FunFam" id="3.50.80.10:FF:000001">
    <property type="entry name" value="D-aminoacyl-tRNA deacylase"/>
    <property type="match status" value="1"/>
</dbReference>
<comment type="function">
    <text evidence="2">An aminoacyl-tRNA editing enzyme that deacylates mischarged D-aminoacyl-tRNAs. Also deacylates mischarged glycyl-tRNA(Ala), protecting cells against glycine mischarging by AlaRS. Acts via tRNA-based rather than protein-based catalysis; rejects L-amino acids rather than detecting D-amino acids in the active site. By recycling D-aminoacyl-tRNA to D-amino acids and free tRNA molecules, this enzyme counteracts the toxicity associated with the formation of D-aminoacyl-tRNA entities in vivo and helps enforce protein L-homochirality.</text>
</comment>
<dbReference type="GO" id="GO:0043908">
    <property type="term" value="F:Ser(Gly)-tRNA(Ala) hydrolase activity"/>
    <property type="evidence" value="ECO:0007669"/>
    <property type="project" value="UniProtKB-UniRule"/>
</dbReference>
<dbReference type="Pfam" id="PF02580">
    <property type="entry name" value="Tyr_Deacylase"/>
    <property type="match status" value="1"/>
</dbReference>
<organism evidence="3">
    <name type="scientific">Caldilineaceae bacterium SB0661_bin_32</name>
    <dbReference type="NCBI Taxonomy" id="2605255"/>
    <lineage>
        <taxon>Bacteria</taxon>
        <taxon>Bacillati</taxon>
        <taxon>Chloroflexota</taxon>
        <taxon>Caldilineae</taxon>
        <taxon>Caldilineales</taxon>
        <taxon>Caldilineaceae</taxon>
    </lineage>
</organism>
<protein>
    <recommendedName>
        <fullName evidence="2">D-aminoacyl-tRNA deacylase</fullName>
        <shortName evidence="2">DTD</shortName>
        <ecNumber evidence="2">3.1.1.96</ecNumber>
    </recommendedName>
    <alternativeName>
        <fullName evidence="2">Gly-tRNA(Ala) deacylase</fullName>
        <ecNumber evidence="2">3.1.1.-</ecNumber>
    </alternativeName>
</protein>
<dbReference type="PANTHER" id="PTHR10472">
    <property type="entry name" value="D-TYROSYL-TRNA TYR DEACYLASE"/>
    <property type="match status" value="1"/>
</dbReference>
<reference evidence="3" key="1">
    <citation type="submission" date="2019-09" db="EMBL/GenBank/DDBJ databases">
        <title>Characterisation of the sponge microbiome using genome-centric metagenomics.</title>
        <authorList>
            <person name="Engelberts J.P."/>
            <person name="Robbins S.J."/>
            <person name="De Goeij J.M."/>
            <person name="Aranda M."/>
            <person name="Bell S.C."/>
            <person name="Webster N.S."/>
        </authorList>
    </citation>
    <scope>NUCLEOTIDE SEQUENCE</scope>
    <source>
        <strain evidence="3">SB0661_bin_32</strain>
    </source>
</reference>
<dbReference type="EMBL" id="VXMH01000059">
    <property type="protein sequence ID" value="MYC95539.1"/>
    <property type="molecule type" value="Genomic_DNA"/>
</dbReference>
<dbReference type="NCBIfam" id="TIGR00256">
    <property type="entry name" value="D-aminoacyl-tRNA deacylase"/>
    <property type="match status" value="1"/>
</dbReference>
<accession>A0A6B1D7H1</accession>
<dbReference type="SUPFAM" id="SSF69500">
    <property type="entry name" value="DTD-like"/>
    <property type="match status" value="1"/>
</dbReference>
<dbReference type="Gene3D" id="3.50.80.10">
    <property type="entry name" value="D-tyrosyl-tRNA(Tyr) deacylase"/>
    <property type="match status" value="1"/>
</dbReference>
<feature type="short sequence motif" description="Gly-cisPro motif, important for rejection of L-amino acids" evidence="2">
    <location>
        <begin position="137"/>
        <end position="138"/>
    </location>
</feature>
<name>A0A6B1D7H1_9CHLR</name>
<comment type="subunit">
    <text evidence="2">Homodimer.</text>
</comment>
<comment type="subcellular location">
    <subcellularLocation>
        <location evidence="2">Cytoplasm</location>
    </subcellularLocation>
</comment>
<proteinExistence type="inferred from homology"/>
<dbReference type="GO" id="GO:0005737">
    <property type="term" value="C:cytoplasm"/>
    <property type="evidence" value="ECO:0007669"/>
    <property type="project" value="UniProtKB-SubCell"/>
</dbReference>
<evidence type="ECO:0000256" key="2">
    <source>
        <dbReference type="HAMAP-Rule" id="MF_00518"/>
    </source>
</evidence>
<keyword evidence="2" id="KW-0820">tRNA-binding</keyword>
<comment type="domain">
    <text evidence="2">A Gly-cisPro motif from one monomer fits into the active site of the other monomer to allow specific chiral rejection of L-amino acids.</text>
</comment>
<keyword evidence="2" id="KW-0694">RNA-binding</keyword>
<dbReference type="EC" id="3.1.1.-" evidence="2"/>
<sequence>MRALIQRVSRASVHVDGAETASIGQGFLVLLGVADDDGEAEAAWLARKIAGLRMFEDDAGKMNLGLADVGGTVLAVSQFTLYGDARKGRRPSFTRAAPPAQAQALYDSFCTLLAGEGVPVKKGVFQAHMEVSLVNDGPVTLWLEQESG</sequence>
<dbReference type="AlphaFoldDB" id="A0A6B1D7H1"/>
<dbReference type="GO" id="GO:0051500">
    <property type="term" value="F:D-tyrosyl-tRNA(Tyr) deacylase activity"/>
    <property type="evidence" value="ECO:0007669"/>
    <property type="project" value="TreeGrafter"/>
</dbReference>
<dbReference type="GO" id="GO:0106026">
    <property type="term" value="F:Gly-tRNA(Ala) deacylase activity"/>
    <property type="evidence" value="ECO:0007669"/>
    <property type="project" value="UniProtKB-UniRule"/>
</dbReference>
<dbReference type="InterPro" id="IPR023509">
    <property type="entry name" value="DTD-like_sf"/>
</dbReference>
<dbReference type="HAMAP" id="MF_00518">
    <property type="entry name" value="Deacylase_Dtd"/>
    <property type="match status" value="1"/>
</dbReference>
<dbReference type="GO" id="GO:0019478">
    <property type="term" value="P:D-amino acid catabolic process"/>
    <property type="evidence" value="ECO:0007669"/>
    <property type="project" value="UniProtKB-UniRule"/>
</dbReference>
<comment type="catalytic activity">
    <reaction evidence="2">
        <text>glycyl-tRNA(Ala) + H2O = tRNA(Ala) + glycine + H(+)</text>
        <dbReference type="Rhea" id="RHEA:53744"/>
        <dbReference type="Rhea" id="RHEA-COMP:9657"/>
        <dbReference type="Rhea" id="RHEA-COMP:13640"/>
        <dbReference type="ChEBI" id="CHEBI:15377"/>
        <dbReference type="ChEBI" id="CHEBI:15378"/>
        <dbReference type="ChEBI" id="CHEBI:57305"/>
        <dbReference type="ChEBI" id="CHEBI:78442"/>
        <dbReference type="ChEBI" id="CHEBI:78522"/>
    </reaction>
</comment>
<keyword evidence="2 3" id="KW-0378">Hydrolase</keyword>
<keyword evidence="2" id="KW-0963">Cytoplasm</keyword>
<evidence type="ECO:0000256" key="1">
    <source>
        <dbReference type="ARBA" id="ARBA00009673"/>
    </source>
</evidence>
<comment type="caution">
    <text evidence="3">The sequence shown here is derived from an EMBL/GenBank/DDBJ whole genome shotgun (WGS) entry which is preliminary data.</text>
</comment>
<evidence type="ECO:0000313" key="3">
    <source>
        <dbReference type="EMBL" id="MYC95539.1"/>
    </source>
</evidence>
<gene>
    <name evidence="2" type="primary">dtd</name>
    <name evidence="3" type="ORF">F4X14_11265</name>
</gene>
<dbReference type="EC" id="3.1.1.96" evidence="2"/>
<dbReference type="PANTHER" id="PTHR10472:SF5">
    <property type="entry name" value="D-AMINOACYL-TRNA DEACYLASE 1"/>
    <property type="match status" value="1"/>
</dbReference>